<dbReference type="InterPro" id="IPR006016">
    <property type="entry name" value="UspA"/>
</dbReference>
<evidence type="ECO:0000256" key="1">
    <source>
        <dbReference type="ARBA" id="ARBA00008791"/>
    </source>
</evidence>
<evidence type="ECO:0000313" key="4">
    <source>
        <dbReference type="Proteomes" id="UP001165565"/>
    </source>
</evidence>
<feature type="domain" description="UspA" evidence="2">
    <location>
        <begin position="217"/>
        <end position="265"/>
    </location>
</feature>
<gene>
    <name evidence="3" type="ORF">NEE01_14455</name>
</gene>
<reference evidence="3" key="1">
    <citation type="submission" date="2022-06" db="EMBL/GenBank/DDBJ databases">
        <title>Sphingomonas sp. nov. isolated from rhizosphere soil of tomato.</title>
        <authorList>
            <person name="Dong H."/>
            <person name="Gao R."/>
        </authorList>
    </citation>
    <scope>NUCLEOTIDE SEQUENCE</scope>
    <source>
        <strain evidence="3">MMSM24</strain>
    </source>
</reference>
<dbReference type="AlphaFoldDB" id="A0AA41ZB85"/>
<comment type="similarity">
    <text evidence="1">Belongs to the universal stress protein A family.</text>
</comment>
<keyword evidence="4" id="KW-1185">Reference proteome</keyword>
<dbReference type="CDD" id="cd00293">
    <property type="entry name" value="USP-like"/>
    <property type="match status" value="1"/>
</dbReference>
<dbReference type="InterPro" id="IPR006015">
    <property type="entry name" value="Universal_stress_UspA"/>
</dbReference>
<sequence length="268" mass="28366">MVADVLAVVDLGSTDVNFVTQAEQFAHARNARLTVAVAAPVSTLEFSLASASGYPLANELGRYAKEKKTALAGQFATIGRLVHFCCYEGEIVELGKMLSARASVGDLTLIGPPGAYGNRKFRSRILEDLALLSGRPVLAVPPNGVADHFNHIAVGWNGSREAVRALNDALPLLESHARIDIVAVSPGGSPSALDPISEHLRRLGYAPTQHALSGEDATSDLLLRFADQLQAQLLAVGAFAHSRFEEVVLGGVTRDLIEGASVPVLFSH</sequence>
<name>A0AA41ZB85_9SPHN</name>
<dbReference type="EMBL" id="JANFAV010000010">
    <property type="protein sequence ID" value="MCW6535981.1"/>
    <property type="molecule type" value="Genomic_DNA"/>
</dbReference>
<dbReference type="SUPFAM" id="SSF52402">
    <property type="entry name" value="Adenine nucleotide alpha hydrolases-like"/>
    <property type="match status" value="2"/>
</dbReference>
<protein>
    <submittedName>
        <fullName evidence="3">Universal stress protein</fullName>
    </submittedName>
</protein>
<dbReference type="Proteomes" id="UP001165565">
    <property type="component" value="Unassembled WGS sequence"/>
</dbReference>
<accession>A0AA41ZB85</accession>
<comment type="caution">
    <text evidence="3">The sequence shown here is derived from an EMBL/GenBank/DDBJ whole genome shotgun (WGS) entry which is preliminary data.</text>
</comment>
<dbReference type="Gene3D" id="3.40.50.12370">
    <property type="match status" value="1"/>
</dbReference>
<evidence type="ECO:0000259" key="2">
    <source>
        <dbReference type="Pfam" id="PF00582"/>
    </source>
</evidence>
<organism evidence="3 4">
    <name type="scientific">Sphingomonas lycopersici</name>
    <dbReference type="NCBI Taxonomy" id="2951807"/>
    <lineage>
        <taxon>Bacteria</taxon>
        <taxon>Pseudomonadati</taxon>
        <taxon>Pseudomonadota</taxon>
        <taxon>Alphaproteobacteria</taxon>
        <taxon>Sphingomonadales</taxon>
        <taxon>Sphingomonadaceae</taxon>
        <taxon>Sphingomonas</taxon>
    </lineage>
</organism>
<dbReference type="PRINTS" id="PR01438">
    <property type="entry name" value="UNVRSLSTRESS"/>
</dbReference>
<dbReference type="RefSeq" id="WP_265269411.1">
    <property type="nucleotide sequence ID" value="NZ_JANFAV010000010.1"/>
</dbReference>
<dbReference type="Pfam" id="PF00582">
    <property type="entry name" value="Usp"/>
    <property type="match status" value="1"/>
</dbReference>
<proteinExistence type="inferred from homology"/>
<evidence type="ECO:0000313" key="3">
    <source>
        <dbReference type="EMBL" id="MCW6535981.1"/>
    </source>
</evidence>